<evidence type="ECO:0000313" key="1">
    <source>
        <dbReference type="EMBL" id="GAC24962.1"/>
    </source>
</evidence>
<accession>K6Z3L3</accession>
<dbReference type="EMBL" id="BAEP01000054">
    <property type="protein sequence ID" value="GAC24962.1"/>
    <property type="molecule type" value="Genomic_DNA"/>
</dbReference>
<sequence>MIGLRLQNKKVRLKIRADYMRFLGKSPTNREINLPRD</sequence>
<protein>
    <submittedName>
        <fullName evidence="1">Uncharacterized protein</fullName>
    </submittedName>
</protein>
<comment type="caution">
    <text evidence="1">The sequence shown here is derived from an EMBL/GenBank/DDBJ whole genome shotgun (WGS) entry which is preliminary data.</text>
</comment>
<proteinExistence type="predicted"/>
<reference evidence="1 2" key="1">
    <citation type="journal article" date="2017" name="Antonie Van Leeuwenhoek">
        <title>Rhizobium rhizosphaerae sp. nov., a novel species isolated from rice rhizosphere.</title>
        <authorList>
            <person name="Zhao J.J."/>
            <person name="Zhang J."/>
            <person name="Zhang R.J."/>
            <person name="Zhang C.W."/>
            <person name="Yin H.Q."/>
            <person name="Zhang X.X."/>
        </authorList>
    </citation>
    <scope>NUCLEOTIDE SEQUENCE [LARGE SCALE GENOMIC DNA]</scope>
    <source>
        <strain evidence="1 2">KMM 241</strain>
    </source>
</reference>
<name>K6Z3L3_9ALTE</name>
<gene>
    <name evidence="1" type="ORF">GMES_2668</name>
</gene>
<dbReference type="Proteomes" id="UP000006263">
    <property type="component" value="Unassembled WGS sequence"/>
</dbReference>
<organism evidence="1 2">
    <name type="scientific">Paraglaciecola mesophila KMM 241</name>
    <dbReference type="NCBI Taxonomy" id="1128912"/>
    <lineage>
        <taxon>Bacteria</taxon>
        <taxon>Pseudomonadati</taxon>
        <taxon>Pseudomonadota</taxon>
        <taxon>Gammaproteobacteria</taxon>
        <taxon>Alteromonadales</taxon>
        <taxon>Alteromonadaceae</taxon>
        <taxon>Paraglaciecola</taxon>
    </lineage>
</organism>
<dbReference type="AlphaFoldDB" id="K6Z3L3"/>
<evidence type="ECO:0000313" key="2">
    <source>
        <dbReference type="Proteomes" id="UP000006263"/>
    </source>
</evidence>